<feature type="domain" description="BPL/LPL catalytic" evidence="7">
    <location>
        <begin position="284"/>
        <end position="514"/>
    </location>
</feature>
<dbReference type="InterPro" id="IPR012349">
    <property type="entry name" value="Split_barrel_FMN-bd"/>
</dbReference>
<dbReference type="PANTHER" id="PTHR28040:SF1">
    <property type="entry name" value="PYRIDOXAMINE 5'-PHOSPHATE OXIDASE YLR456W HOMOLOG-RELATED"/>
    <property type="match status" value="1"/>
</dbReference>
<dbReference type="AlphaFoldDB" id="A0A3F3PWR3"/>
<dbReference type="NCBIfam" id="TIGR00214">
    <property type="entry name" value="lipB"/>
    <property type="match status" value="1"/>
</dbReference>
<dbReference type="InterPro" id="IPR045864">
    <property type="entry name" value="aa-tRNA-synth_II/BPL/LPL"/>
</dbReference>
<feature type="region of interest" description="Disordered" evidence="6">
    <location>
        <begin position="99"/>
        <end position="122"/>
    </location>
</feature>
<evidence type="ECO:0000256" key="6">
    <source>
        <dbReference type="SAM" id="MobiDB-lite"/>
    </source>
</evidence>
<keyword evidence="5" id="KW-0012">Acyltransferase</keyword>
<dbReference type="GO" id="GO:0009249">
    <property type="term" value="P:protein lipoylation"/>
    <property type="evidence" value="ECO:0007669"/>
    <property type="project" value="InterPro"/>
</dbReference>
<dbReference type="GO" id="GO:0005634">
    <property type="term" value="C:nucleus"/>
    <property type="evidence" value="ECO:0007669"/>
    <property type="project" value="TreeGrafter"/>
</dbReference>
<dbReference type="FunFam" id="3.30.930.10:FF:000108">
    <property type="entry name" value="Octanoyltransferase"/>
    <property type="match status" value="1"/>
</dbReference>
<evidence type="ECO:0000313" key="8">
    <source>
        <dbReference type="EMBL" id="RDH31357.1"/>
    </source>
</evidence>
<comment type="pathway">
    <text evidence="1">Protein modification; protein lipoylation via endogenous pathway; protein N(6)-(lipoyl)lysine from octanoyl-[acyl-carrier-protein]: step 1/2.</text>
</comment>
<feature type="compositionally biased region" description="Low complexity" evidence="6">
    <location>
        <begin position="309"/>
        <end position="321"/>
    </location>
</feature>
<evidence type="ECO:0000313" key="9">
    <source>
        <dbReference type="Proteomes" id="UP000253729"/>
    </source>
</evidence>
<dbReference type="PROSITE" id="PS01313">
    <property type="entry name" value="LIPB"/>
    <property type="match status" value="1"/>
</dbReference>
<dbReference type="SUPFAM" id="SSF50475">
    <property type="entry name" value="FMN-binding split barrel"/>
    <property type="match status" value="1"/>
</dbReference>
<accession>A0A3F3PWR3</accession>
<evidence type="ECO:0000256" key="2">
    <source>
        <dbReference type="ARBA" id="ARBA00007907"/>
    </source>
</evidence>
<evidence type="ECO:0000256" key="3">
    <source>
        <dbReference type="ARBA" id="ARBA00012334"/>
    </source>
</evidence>
<keyword evidence="4" id="KW-0808">Transferase</keyword>
<dbReference type="SUPFAM" id="SSF55681">
    <property type="entry name" value="Class II aaRS and biotin synthetases"/>
    <property type="match status" value="1"/>
</dbReference>
<gene>
    <name evidence="8" type="ORF">BDQ94DRAFT_180414</name>
</gene>
<reference evidence="8 9" key="1">
    <citation type="submission" date="2018-07" db="EMBL/GenBank/DDBJ databases">
        <title>The genomes of Aspergillus section Nigri reveals drivers in fungal speciation.</title>
        <authorList>
            <consortium name="DOE Joint Genome Institute"/>
            <person name="Vesth T.C."/>
            <person name="Nybo J."/>
            <person name="Theobald S."/>
            <person name="Brandl J."/>
            <person name="Frisvad J.C."/>
            <person name="Nielsen K.F."/>
            <person name="Lyhne E.K."/>
            <person name="Kogle M.E."/>
            <person name="Kuo A."/>
            <person name="Riley R."/>
            <person name="Clum A."/>
            <person name="Nolan M."/>
            <person name="Lipzen A."/>
            <person name="Salamov A."/>
            <person name="Henrissat B."/>
            <person name="Wiebenga A."/>
            <person name="De vries R.P."/>
            <person name="Grigoriev I.V."/>
            <person name="Mortensen U.H."/>
            <person name="Andersen M.R."/>
            <person name="Baker S.E."/>
        </authorList>
    </citation>
    <scope>NUCLEOTIDE SEQUENCE [LARGE SCALE GENOMIC DNA]</scope>
    <source>
        <strain evidence="8 9">CBS 139.54b</strain>
    </source>
</reference>
<organism evidence="8 9">
    <name type="scientific">Aspergillus welwitschiae</name>
    <dbReference type="NCBI Taxonomy" id="1341132"/>
    <lineage>
        <taxon>Eukaryota</taxon>
        <taxon>Fungi</taxon>
        <taxon>Dikarya</taxon>
        <taxon>Ascomycota</taxon>
        <taxon>Pezizomycotina</taxon>
        <taxon>Eurotiomycetes</taxon>
        <taxon>Eurotiomycetidae</taxon>
        <taxon>Eurotiales</taxon>
        <taxon>Aspergillaceae</taxon>
        <taxon>Aspergillus</taxon>
        <taxon>Aspergillus subgen. Circumdati</taxon>
    </lineage>
</organism>
<feature type="region of interest" description="Disordered" evidence="6">
    <location>
        <begin position="1"/>
        <end position="22"/>
    </location>
</feature>
<dbReference type="UniPathway" id="UPA00538">
    <property type="reaction ID" value="UER00592"/>
</dbReference>
<evidence type="ECO:0000256" key="5">
    <source>
        <dbReference type="ARBA" id="ARBA00023315"/>
    </source>
</evidence>
<keyword evidence="9" id="KW-1185">Reference proteome</keyword>
<proteinExistence type="inferred from homology"/>
<evidence type="ECO:0000256" key="1">
    <source>
        <dbReference type="ARBA" id="ARBA00004821"/>
    </source>
</evidence>
<dbReference type="Pfam" id="PF01243">
    <property type="entry name" value="PNPOx_N"/>
    <property type="match status" value="1"/>
</dbReference>
<dbReference type="EC" id="2.3.1.181" evidence="3"/>
<dbReference type="STRING" id="1341132.A0A3F3PWR3"/>
<comment type="similarity">
    <text evidence="2">Belongs to the LipB family.</text>
</comment>
<dbReference type="GO" id="GO:0033819">
    <property type="term" value="F:lipoyl(octanoyl) transferase activity"/>
    <property type="evidence" value="ECO:0007669"/>
    <property type="project" value="UniProtKB-EC"/>
</dbReference>
<sequence>MADSMNPPLSYEASATTTHPHVGTTLPTEVISCLKNSRFLHLATCDGLTPHISLMSYTYLPSTPYDPYPTIIMTTNPSSRKTNHLLTNPRVSLLVHDWVSHRPPTRAPNPDGREGSPPPAATRSSLASLLLNLNTSALSSISTTIAGTARFLEPGSEEEAWCKRQHLENNTFEEELGTFGQPLQQQPGQRRPSISIDSDVRVVTVQVREGRIADWKGGVRDWQLVSEGEGTEGTMVNGIAPVKRFKMRLAHLHLPDITSFTRVANLQQTLTSRLLSHKKHLTPNPPDPTIITFSPNPVYTTGRRDLPPSNTTHSNSNGNGNILSLPPSLEPIRQILTPPQPNKPYDPKSRIAEYHPTLRGGQTTYHGPGQLVAYTILDLRRLGLTPRCHIRLLENSVIDVLREYGVRGMVTEDPGVWVHDSHGQKQGGGVGGGKGELPKKITAVGVHLRRHISSYGIGLNVTEEPMWWFRQIVACGLEGRETTSLQGLGVTGVTVEEVAGMFVGKFVGRVNGDFACGDGATGEGIEEVYRVSEEDLLRE</sequence>
<dbReference type="Gene3D" id="3.30.930.10">
    <property type="entry name" value="Bira Bifunctional Protein, Domain 2"/>
    <property type="match status" value="1"/>
</dbReference>
<feature type="region of interest" description="Disordered" evidence="6">
    <location>
        <begin position="302"/>
        <end position="327"/>
    </location>
</feature>
<name>A0A3F3PWR3_9EURO</name>
<dbReference type="Gene3D" id="2.30.110.10">
    <property type="entry name" value="Electron Transport, Fmn-binding Protein, Chain A"/>
    <property type="match status" value="1"/>
</dbReference>
<dbReference type="PANTHER" id="PTHR28040">
    <property type="entry name" value="PYRIDOXAMINE 5'-PHOSPHATE OXIDASE YLR456W HOMOLOG-RELATED"/>
    <property type="match status" value="1"/>
</dbReference>
<dbReference type="PROSITE" id="PS51733">
    <property type="entry name" value="BPL_LPL_CATALYTIC"/>
    <property type="match status" value="1"/>
</dbReference>
<dbReference type="InterPro" id="IPR004143">
    <property type="entry name" value="BPL_LPL_catalytic"/>
</dbReference>
<dbReference type="GeneID" id="38141971"/>
<dbReference type="EMBL" id="KZ852055">
    <property type="protein sequence ID" value="RDH31357.1"/>
    <property type="molecule type" value="Genomic_DNA"/>
</dbReference>
<dbReference type="Proteomes" id="UP000253729">
    <property type="component" value="Unassembled WGS sequence"/>
</dbReference>
<dbReference type="InterPro" id="IPR052841">
    <property type="entry name" value="PMP_oxidase-like"/>
</dbReference>
<dbReference type="Pfam" id="PF21948">
    <property type="entry name" value="LplA-B_cat"/>
    <property type="match status" value="1"/>
</dbReference>
<evidence type="ECO:0000256" key="4">
    <source>
        <dbReference type="ARBA" id="ARBA00022679"/>
    </source>
</evidence>
<dbReference type="InterPro" id="IPR000544">
    <property type="entry name" value="Octanoyltransferase"/>
</dbReference>
<dbReference type="GO" id="GO:0005737">
    <property type="term" value="C:cytoplasm"/>
    <property type="evidence" value="ECO:0007669"/>
    <property type="project" value="TreeGrafter"/>
</dbReference>
<dbReference type="InterPro" id="IPR011576">
    <property type="entry name" value="Pyridox_Oxase_N"/>
</dbReference>
<protein>
    <recommendedName>
        <fullName evidence="3">lipoyl(octanoyl) transferase</fullName>
        <ecNumber evidence="3">2.3.1.181</ecNumber>
    </recommendedName>
</protein>
<evidence type="ECO:0000259" key="7">
    <source>
        <dbReference type="PROSITE" id="PS51733"/>
    </source>
</evidence>
<dbReference type="InterPro" id="IPR020605">
    <property type="entry name" value="Octanoyltransferase_CS"/>
</dbReference>
<dbReference type="RefSeq" id="XP_026624379.1">
    <property type="nucleotide sequence ID" value="XM_026773615.1"/>
</dbReference>